<evidence type="ECO:0000256" key="1">
    <source>
        <dbReference type="ARBA" id="ARBA00038158"/>
    </source>
</evidence>
<dbReference type="Gene3D" id="3.40.50.150">
    <property type="entry name" value="Vaccinia Virus protein VP39"/>
    <property type="match status" value="1"/>
</dbReference>
<dbReference type="PANTHER" id="PTHR43591:SF24">
    <property type="entry name" value="2-METHOXY-6-POLYPRENYL-1,4-BENZOQUINOL METHYLASE, MITOCHONDRIAL"/>
    <property type="match status" value="1"/>
</dbReference>
<gene>
    <name evidence="3" type="ORF">PG991_005617</name>
</gene>
<accession>A0ABR1SA11</accession>
<protein>
    <recommendedName>
        <fullName evidence="5">Methyltransferase domain-containing protein</fullName>
    </recommendedName>
</protein>
<dbReference type="InterPro" id="IPR029063">
    <property type="entry name" value="SAM-dependent_MTases_sf"/>
</dbReference>
<evidence type="ECO:0000313" key="4">
    <source>
        <dbReference type="Proteomes" id="UP001396898"/>
    </source>
</evidence>
<sequence>MANSSIPIAGDTGPSNLQEHDDSSDSESISAGHSLSSRASTSASEMGEPATDWRSITSSVWNHDYESGRRYHHFRSGRYLYPNDDKEQSREEAAHVLYSEILDHRSFLAPVANGPQKIIDLGCGPGFWAVEVADRFPEAQVLGVDLSPIQPLWVPPNLSFMVDDIEDHEWTYGSDFDLVYMRHTLLHLRGDFDSLLARVFSWFETHDERCTLITMAPLKTPSPPYDTSNYVVPAEARRPICPKTGLGRITDLCHRAVKGAWTREEVEPVHQRRALEAAGVVNVREEHFDIPMGPWPDDPRRKYLGLMKHEDLLALADPVSLKPLQNLGLSPSEINDAVQEALEMINDASLRLAIPFTVIYAQKPDGAEQAPNTNTVE</sequence>
<organism evidence="3 4">
    <name type="scientific">Apiospora marii</name>
    <dbReference type="NCBI Taxonomy" id="335849"/>
    <lineage>
        <taxon>Eukaryota</taxon>
        <taxon>Fungi</taxon>
        <taxon>Dikarya</taxon>
        <taxon>Ascomycota</taxon>
        <taxon>Pezizomycotina</taxon>
        <taxon>Sordariomycetes</taxon>
        <taxon>Xylariomycetidae</taxon>
        <taxon>Amphisphaeriales</taxon>
        <taxon>Apiosporaceae</taxon>
        <taxon>Apiospora</taxon>
    </lineage>
</organism>
<comment type="similarity">
    <text evidence="1">Belongs to the methyltransferase superfamily. LaeA methyltransferase family.</text>
</comment>
<dbReference type="EMBL" id="JAQQWI010000007">
    <property type="protein sequence ID" value="KAK8028561.1"/>
    <property type="molecule type" value="Genomic_DNA"/>
</dbReference>
<feature type="compositionally biased region" description="Low complexity" evidence="2">
    <location>
        <begin position="26"/>
        <end position="44"/>
    </location>
</feature>
<evidence type="ECO:0000256" key="2">
    <source>
        <dbReference type="SAM" id="MobiDB-lite"/>
    </source>
</evidence>
<name>A0ABR1SA11_9PEZI</name>
<dbReference type="Pfam" id="PF13489">
    <property type="entry name" value="Methyltransf_23"/>
    <property type="match status" value="1"/>
</dbReference>
<dbReference type="PANTHER" id="PTHR43591">
    <property type="entry name" value="METHYLTRANSFERASE"/>
    <property type="match status" value="1"/>
</dbReference>
<feature type="region of interest" description="Disordered" evidence="2">
    <location>
        <begin position="1"/>
        <end position="51"/>
    </location>
</feature>
<dbReference type="CDD" id="cd02440">
    <property type="entry name" value="AdoMet_MTases"/>
    <property type="match status" value="1"/>
</dbReference>
<comment type="caution">
    <text evidence="3">The sequence shown here is derived from an EMBL/GenBank/DDBJ whole genome shotgun (WGS) entry which is preliminary data.</text>
</comment>
<evidence type="ECO:0000313" key="3">
    <source>
        <dbReference type="EMBL" id="KAK8028561.1"/>
    </source>
</evidence>
<proteinExistence type="inferred from homology"/>
<dbReference type="SUPFAM" id="SSF53335">
    <property type="entry name" value="S-adenosyl-L-methionine-dependent methyltransferases"/>
    <property type="match status" value="1"/>
</dbReference>
<dbReference type="Proteomes" id="UP001396898">
    <property type="component" value="Unassembled WGS sequence"/>
</dbReference>
<evidence type="ECO:0008006" key="5">
    <source>
        <dbReference type="Google" id="ProtNLM"/>
    </source>
</evidence>
<keyword evidence="4" id="KW-1185">Reference proteome</keyword>
<reference evidence="3 4" key="1">
    <citation type="submission" date="2023-01" db="EMBL/GenBank/DDBJ databases">
        <title>Analysis of 21 Apiospora genomes using comparative genomics revels a genus with tremendous synthesis potential of carbohydrate active enzymes and secondary metabolites.</title>
        <authorList>
            <person name="Sorensen T."/>
        </authorList>
    </citation>
    <scope>NUCLEOTIDE SEQUENCE [LARGE SCALE GENOMIC DNA]</scope>
    <source>
        <strain evidence="3 4">CBS 20057</strain>
    </source>
</reference>